<dbReference type="InterPro" id="IPR003540">
    <property type="entry name" value="ADP-ribosyltransferase"/>
</dbReference>
<evidence type="ECO:0000259" key="5">
    <source>
        <dbReference type="Pfam" id="PF03496"/>
    </source>
</evidence>
<name>A0A807LGD8_9ENTR</name>
<dbReference type="EMBL" id="CP019445">
    <property type="protein sequence ID" value="APZ06407.1"/>
    <property type="molecule type" value="Genomic_DNA"/>
</dbReference>
<dbReference type="GO" id="GO:0005576">
    <property type="term" value="C:extracellular region"/>
    <property type="evidence" value="ECO:0007669"/>
    <property type="project" value="InterPro"/>
</dbReference>
<protein>
    <recommendedName>
        <fullName evidence="1">NAD(+)--protein-arginine ADP-ribosyltransferase</fullName>
        <ecNumber evidence="1">2.4.2.31</ecNumber>
    </recommendedName>
    <alternativeName>
        <fullName evidence="2">NAD(+)--arginine ADP-ribosyltransferase</fullName>
    </alternativeName>
</protein>
<accession>A0A807LGD8</accession>
<dbReference type="KEGG" id="kco:BWI95_15785"/>
<gene>
    <name evidence="6" type="ORF">BWI95_15785</name>
</gene>
<dbReference type="GO" id="GO:0106274">
    <property type="term" value="F:NAD+-protein-arginine ADP-ribosyltransferase activity"/>
    <property type="evidence" value="ECO:0007669"/>
    <property type="project" value="UniProtKB-EC"/>
</dbReference>
<dbReference type="Gene3D" id="3.90.176.10">
    <property type="entry name" value="Toxin ADP-ribosyltransferase, Chain A, domain 1"/>
    <property type="match status" value="1"/>
</dbReference>
<evidence type="ECO:0000313" key="7">
    <source>
        <dbReference type="Proteomes" id="UP000187148"/>
    </source>
</evidence>
<evidence type="ECO:0000256" key="3">
    <source>
        <dbReference type="ARBA" id="ARBA00047597"/>
    </source>
</evidence>
<comment type="catalytic activity">
    <reaction evidence="3">
        <text>L-arginyl-[protein] + NAD(+) = N(omega)-(ADP-D-ribosyl)-L-arginyl-[protein] + nicotinamide + H(+)</text>
        <dbReference type="Rhea" id="RHEA:19149"/>
        <dbReference type="Rhea" id="RHEA-COMP:10532"/>
        <dbReference type="Rhea" id="RHEA-COMP:15087"/>
        <dbReference type="ChEBI" id="CHEBI:15378"/>
        <dbReference type="ChEBI" id="CHEBI:17154"/>
        <dbReference type="ChEBI" id="CHEBI:29965"/>
        <dbReference type="ChEBI" id="CHEBI:57540"/>
        <dbReference type="ChEBI" id="CHEBI:142554"/>
        <dbReference type="EC" id="2.4.2.31"/>
    </reaction>
</comment>
<sequence>MYASATKKPLGTWAGKGSQEPYAESSPLSSLHKVSGKQSAASINENKSQKIAEVVNKITSSHAAPAKKSSAYSAFTSDARNSFESRGHHEAVRIFTLPDNRLGRQLPALPSPAELGLTESEISAIKVYTSSNYTLLNKYERSRNMENYEVEKLVNTMIKNGFLKSGFVGKESLESGVKNFNQVLDRSRKKHPSNESFGNVVVRGIGFDYPFGEKEARQYATVGAVIGQKSYTSTSVSTPYLNTHLLILEAPPEAEGHWIAPTSVLPQEDEILFAPGVKIKIKDVVDVNEFGSADTVSSVFKRFHISGEIRQSPVFKSLKQPHHYIKKYIYGELLPQNSR</sequence>
<evidence type="ECO:0000256" key="1">
    <source>
        <dbReference type="ARBA" id="ARBA00012031"/>
    </source>
</evidence>
<reference evidence="6 7" key="1">
    <citation type="submission" date="2017-01" db="EMBL/GenBank/DDBJ databases">
        <authorList>
            <person name="Cao J.-M."/>
        </authorList>
    </citation>
    <scope>NUCLEOTIDE SEQUENCE [LARGE SCALE GENOMIC DNA]</scope>
    <source>
        <strain evidence="6 7">888-76</strain>
    </source>
</reference>
<evidence type="ECO:0000313" key="6">
    <source>
        <dbReference type="EMBL" id="APZ06407.1"/>
    </source>
</evidence>
<feature type="region of interest" description="Disordered" evidence="4">
    <location>
        <begin position="1"/>
        <end position="45"/>
    </location>
</feature>
<organism evidence="6 7">
    <name type="scientific">Kosakonia cowanii JCM 10956 = DSM 18146</name>
    <dbReference type="NCBI Taxonomy" id="1300165"/>
    <lineage>
        <taxon>Bacteria</taxon>
        <taxon>Pseudomonadati</taxon>
        <taxon>Pseudomonadota</taxon>
        <taxon>Gammaproteobacteria</taxon>
        <taxon>Enterobacterales</taxon>
        <taxon>Enterobacteriaceae</taxon>
        <taxon>Kosakonia</taxon>
    </lineage>
</organism>
<feature type="domain" description="ADP ribosyltransferase" evidence="5">
    <location>
        <begin position="116"/>
        <end position="288"/>
    </location>
</feature>
<evidence type="ECO:0000256" key="4">
    <source>
        <dbReference type="SAM" id="MobiDB-lite"/>
    </source>
</evidence>
<proteinExistence type="predicted"/>
<dbReference type="RefSeq" id="WP_076769797.1">
    <property type="nucleotide sequence ID" value="NZ_CP019445.1"/>
</dbReference>
<dbReference type="AlphaFoldDB" id="A0A807LGD8"/>
<keyword evidence="7" id="KW-1185">Reference proteome</keyword>
<dbReference type="PROSITE" id="PS51996">
    <property type="entry name" value="TR_MART"/>
    <property type="match status" value="1"/>
</dbReference>
<dbReference type="Pfam" id="PF03496">
    <property type="entry name" value="ADPrib_exo_Tox"/>
    <property type="match status" value="1"/>
</dbReference>
<evidence type="ECO:0000256" key="2">
    <source>
        <dbReference type="ARBA" id="ARBA00033021"/>
    </source>
</evidence>
<dbReference type="Proteomes" id="UP000187148">
    <property type="component" value="Chromosome"/>
</dbReference>
<feature type="compositionally biased region" description="Polar residues" evidence="4">
    <location>
        <begin position="36"/>
        <end position="45"/>
    </location>
</feature>
<dbReference type="SUPFAM" id="SSF56399">
    <property type="entry name" value="ADP-ribosylation"/>
    <property type="match status" value="1"/>
</dbReference>
<dbReference type="EC" id="2.4.2.31" evidence="1"/>